<comment type="caution">
    <text evidence="1">The sequence shown here is derived from an EMBL/GenBank/DDBJ whole genome shotgun (WGS) entry which is preliminary data.</text>
</comment>
<dbReference type="Proteomes" id="UP001595824">
    <property type="component" value="Unassembled WGS sequence"/>
</dbReference>
<evidence type="ECO:0000313" key="1">
    <source>
        <dbReference type="EMBL" id="MFC4328367.1"/>
    </source>
</evidence>
<sequence>MLSLKCHRRGCQSTFEAPWKLPLKANEAAVMADAGWGAWGQNWYCPSHMGTGPLVDWKGAAPSQDSPPSRAEWEDTVRELLATLGWELVEGEIPVRNDGRLRLRCLGCRQRRSLRLRDLRAGVSCSHQPVPQGPVPPEELEALLTVGGWELVGRPSSLPSAVVKLQCLKCRHPRSATLLELRQGLTCLHPNRPPRLVGAAAAAEELKQWGYEPIDPYPGKAMEAWKVRCTTCLQQRTVRLAQLRSRNLPCTHFRVAKLTHEEAAEEVRAAGYEPMEPYPGRTAQMWTLKCLTCKRDCRTHLSWIRRGKVCQHRYAKRNRSPQRGP</sequence>
<organism evidence="1 2">
    <name type="scientific">Streptomyces andamanensis</name>
    <dbReference type="NCBI Taxonomy" id="1565035"/>
    <lineage>
        <taxon>Bacteria</taxon>
        <taxon>Bacillati</taxon>
        <taxon>Actinomycetota</taxon>
        <taxon>Actinomycetes</taxon>
        <taxon>Kitasatosporales</taxon>
        <taxon>Streptomycetaceae</taxon>
        <taxon>Streptomyces</taxon>
    </lineage>
</organism>
<name>A0ABV8TCR2_9ACTN</name>
<reference evidence="2" key="1">
    <citation type="journal article" date="2019" name="Int. J. Syst. Evol. Microbiol.">
        <title>The Global Catalogue of Microorganisms (GCM) 10K type strain sequencing project: providing services to taxonomists for standard genome sequencing and annotation.</title>
        <authorList>
            <consortium name="The Broad Institute Genomics Platform"/>
            <consortium name="The Broad Institute Genome Sequencing Center for Infectious Disease"/>
            <person name="Wu L."/>
            <person name="Ma J."/>
        </authorList>
    </citation>
    <scope>NUCLEOTIDE SEQUENCE [LARGE SCALE GENOMIC DNA]</scope>
    <source>
        <strain evidence="2">PCU 347</strain>
    </source>
</reference>
<accession>A0ABV8TCR2</accession>
<proteinExistence type="predicted"/>
<evidence type="ECO:0000313" key="2">
    <source>
        <dbReference type="Proteomes" id="UP001595824"/>
    </source>
</evidence>
<dbReference type="EMBL" id="JBHSDP010000011">
    <property type="protein sequence ID" value="MFC4328367.1"/>
    <property type="molecule type" value="Genomic_DNA"/>
</dbReference>
<evidence type="ECO:0008006" key="3">
    <source>
        <dbReference type="Google" id="ProtNLM"/>
    </source>
</evidence>
<keyword evidence="2" id="KW-1185">Reference proteome</keyword>
<gene>
    <name evidence="1" type="ORF">ACFPC0_11065</name>
</gene>
<dbReference type="RefSeq" id="WP_381738568.1">
    <property type="nucleotide sequence ID" value="NZ_JBHSDP010000011.1"/>
</dbReference>
<protein>
    <recommendedName>
        <fullName evidence="3">Zinc-ribbon domain-containing protein</fullName>
    </recommendedName>
</protein>